<feature type="domain" description="UmuC" evidence="6">
    <location>
        <begin position="8"/>
        <end position="189"/>
    </location>
</feature>
<gene>
    <name evidence="5 7" type="primary">dinB</name>
    <name evidence="7" type="ORF">NM686_001180</name>
</gene>
<evidence type="ECO:0000256" key="2">
    <source>
        <dbReference type="ARBA" id="ARBA00022457"/>
    </source>
</evidence>
<evidence type="ECO:0000313" key="7">
    <source>
        <dbReference type="EMBL" id="WAR45150.1"/>
    </source>
</evidence>
<dbReference type="InterPro" id="IPR043128">
    <property type="entry name" value="Rev_trsase/Diguanyl_cyclase"/>
</dbReference>
<feature type="site" description="Substrate discrimination" evidence="5">
    <location>
        <position position="17"/>
    </location>
</feature>
<comment type="subunit">
    <text evidence="5">Monomer.</text>
</comment>
<dbReference type="EMBL" id="CP113517">
    <property type="protein sequence ID" value="WAR45150.1"/>
    <property type="molecule type" value="Genomic_DNA"/>
</dbReference>
<comment type="cofactor">
    <cofactor evidence="5">
        <name>Mg(2+)</name>
        <dbReference type="ChEBI" id="CHEBI:18420"/>
    </cofactor>
    <text evidence="5">Binds 2 magnesium ions per subunit.</text>
</comment>
<accession>A0ABY7GKX3</accession>
<dbReference type="InterPro" id="IPR043502">
    <property type="entry name" value="DNA/RNA_pol_sf"/>
</dbReference>
<comment type="catalytic activity">
    <reaction evidence="5">
        <text>DNA(n) + a 2'-deoxyribonucleoside 5'-triphosphate = DNA(n+1) + diphosphate</text>
        <dbReference type="Rhea" id="RHEA:22508"/>
        <dbReference type="Rhea" id="RHEA-COMP:17339"/>
        <dbReference type="Rhea" id="RHEA-COMP:17340"/>
        <dbReference type="ChEBI" id="CHEBI:33019"/>
        <dbReference type="ChEBI" id="CHEBI:61560"/>
        <dbReference type="ChEBI" id="CHEBI:173112"/>
        <dbReference type="EC" id="2.7.7.7"/>
    </reaction>
</comment>
<keyword evidence="5" id="KW-0227">DNA damage</keyword>
<sequence length="362" mass="40738">MQDSPRKIIHIDMDAFYAAVEQRDNPKLRNKPVIVGGKPDSRGVVATCSYEARRFGVHSAMPSSQAYRLCPQAIFIKPRFDAYREASEIIRGIFARYCERIEPLSLDEAYLDVSDSTLFHGSATLLAKQIKQDIKAETQLIASAGISYNKFLAKIASDLDKPDGLYLITPDRALEFVEKLPIGKFHGIGPATEKKMRELGISTGLDLKRTPLAVLQRHFGKSAAYYHDIAHGIDRRMVNARRDRKSIGVETTFAEDLADPLEIQQHLLGLLRQALKKLTEKQMTAYTLTIKIKYQNFVQITRGRTLQEAIADTPNTVLLLTDLLKNTGLGERKVRLLGVTLSALRSRDTLTGYRQMDLFEVM</sequence>
<dbReference type="InterPro" id="IPR022880">
    <property type="entry name" value="DNApol_IV"/>
</dbReference>
<dbReference type="Proteomes" id="UP001162780">
    <property type="component" value="Chromosome"/>
</dbReference>
<keyword evidence="4 5" id="KW-0239">DNA-directed DNA polymerase</keyword>
<keyword evidence="5 7" id="KW-0548">Nucleotidyltransferase</keyword>
<dbReference type="Gene3D" id="3.40.1170.60">
    <property type="match status" value="1"/>
</dbReference>
<dbReference type="Pfam" id="PF11799">
    <property type="entry name" value="IMS_C"/>
    <property type="match status" value="1"/>
</dbReference>
<comment type="similarity">
    <text evidence="1 5">Belongs to the DNA polymerase type-Y family.</text>
</comment>
<dbReference type="PROSITE" id="PS50173">
    <property type="entry name" value="UMUC"/>
    <property type="match status" value="1"/>
</dbReference>
<keyword evidence="2 5" id="KW-0515">Mutator protein</keyword>
<comment type="subcellular location">
    <subcellularLocation>
        <location evidence="5">Cytoplasm</location>
    </subcellularLocation>
</comment>
<keyword evidence="5" id="KW-0238">DNA-binding</keyword>
<dbReference type="NCBIfam" id="NF002677">
    <property type="entry name" value="PRK02406.1"/>
    <property type="match status" value="1"/>
</dbReference>
<evidence type="ECO:0000256" key="4">
    <source>
        <dbReference type="ARBA" id="ARBA00022932"/>
    </source>
</evidence>
<keyword evidence="5" id="KW-0479">Metal-binding</keyword>
<dbReference type="Gene3D" id="3.30.70.270">
    <property type="match status" value="1"/>
</dbReference>
<dbReference type="InterPro" id="IPR017961">
    <property type="entry name" value="DNA_pol_Y-fam_little_finger"/>
</dbReference>
<dbReference type="GO" id="GO:0003887">
    <property type="term" value="F:DNA-directed DNA polymerase activity"/>
    <property type="evidence" value="ECO:0007669"/>
    <property type="project" value="UniProtKB-EC"/>
</dbReference>
<evidence type="ECO:0000259" key="6">
    <source>
        <dbReference type="PROSITE" id="PS50173"/>
    </source>
</evidence>
<organism evidence="7 8">
    <name type="scientific">Methylomonas rapida</name>
    <dbReference type="NCBI Taxonomy" id="2963939"/>
    <lineage>
        <taxon>Bacteria</taxon>
        <taxon>Pseudomonadati</taxon>
        <taxon>Pseudomonadota</taxon>
        <taxon>Gammaproteobacteria</taxon>
        <taxon>Methylococcales</taxon>
        <taxon>Methylococcaceae</taxon>
        <taxon>Methylomonas</taxon>
    </lineage>
</organism>
<evidence type="ECO:0000313" key="8">
    <source>
        <dbReference type="Proteomes" id="UP001162780"/>
    </source>
</evidence>
<keyword evidence="5 7" id="KW-0808">Transferase</keyword>
<evidence type="ECO:0000256" key="1">
    <source>
        <dbReference type="ARBA" id="ARBA00010945"/>
    </source>
</evidence>
<keyword evidence="5" id="KW-0234">DNA repair</keyword>
<dbReference type="Gene3D" id="1.10.150.20">
    <property type="entry name" value="5' to 3' exonuclease, C-terminal subdomain"/>
    <property type="match status" value="1"/>
</dbReference>
<proteinExistence type="inferred from homology"/>
<feature type="active site" evidence="5">
    <location>
        <position position="108"/>
    </location>
</feature>
<dbReference type="InterPro" id="IPR036775">
    <property type="entry name" value="DNA_pol_Y-fam_lit_finger_sf"/>
</dbReference>
<feature type="binding site" evidence="5">
    <location>
        <position position="107"/>
    </location>
    <ligand>
        <name>Mg(2+)</name>
        <dbReference type="ChEBI" id="CHEBI:18420"/>
    </ligand>
</feature>
<dbReference type="CDD" id="cd03586">
    <property type="entry name" value="PolY_Pol_IV_kappa"/>
    <property type="match status" value="1"/>
</dbReference>
<protein>
    <recommendedName>
        <fullName evidence="5">DNA polymerase IV</fullName>
        <shortName evidence="5">Pol IV</shortName>
        <ecNumber evidence="5">2.7.7.7</ecNumber>
    </recommendedName>
</protein>
<dbReference type="InterPro" id="IPR050116">
    <property type="entry name" value="DNA_polymerase-Y"/>
</dbReference>
<dbReference type="SUPFAM" id="SSF100879">
    <property type="entry name" value="Lesion bypass DNA polymerase (Y-family), little finger domain"/>
    <property type="match status" value="1"/>
</dbReference>
<dbReference type="Pfam" id="PF00817">
    <property type="entry name" value="IMS"/>
    <property type="match status" value="1"/>
</dbReference>
<name>A0ABY7GKX3_9GAMM</name>
<dbReference type="Pfam" id="PF11798">
    <property type="entry name" value="IMS_HHH"/>
    <property type="match status" value="1"/>
</dbReference>
<dbReference type="PANTHER" id="PTHR11076">
    <property type="entry name" value="DNA REPAIR POLYMERASE UMUC / TRANSFERASE FAMILY MEMBER"/>
    <property type="match status" value="1"/>
</dbReference>
<feature type="binding site" evidence="5">
    <location>
        <position position="12"/>
    </location>
    <ligand>
        <name>Mg(2+)</name>
        <dbReference type="ChEBI" id="CHEBI:18420"/>
    </ligand>
</feature>
<dbReference type="InterPro" id="IPR024728">
    <property type="entry name" value="PolY_HhH_motif"/>
</dbReference>
<keyword evidence="5" id="KW-0963">Cytoplasm</keyword>
<dbReference type="Gene3D" id="3.30.1490.100">
    <property type="entry name" value="DNA polymerase, Y-family, little finger domain"/>
    <property type="match status" value="1"/>
</dbReference>
<comment type="function">
    <text evidence="5">Poorly processive, error-prone DNA polymerase involved in untargeted mutagenesis. Copies undamaged DNA at stalled replication forks, which arise in vivo from mismatched or misaligned primer ends. These misaligned primers can be extended by PolIV. Exhibits no 3'-5' exonuclease (proofreading) activity. May be involved in translesional synthesis, in conjunction with the beta clamp from PolIII.</text>
</comment>
<evidence type="ECO:0000256" key="3">
    <source>
        <dbReference type="ARBA" id="ARBA00022705"/>
    </source>
</evidence>
<keyword evidence="5" id="KW-0460">Magnesium</keyword>
<dbReference type="EC" id="2.7.7.7" evidence="5"/>
<dbReference type="InterPro" id="IPR001126">
    <property type="entry name" value="UmuC"/>
</dbReference>
<keyword evidence="8" id="KW-1185">Reference proteome</keyword>
<dbReference type="PANTHER" id="PTHR11076:SF33">
    <property type="entry name" value="DNA POLYMERASE KAPPA"/>
    <property type="match status" value="1"/>
</dbReference>
<dbReference type="RefSeq" id="WP_255190119.1">
    <property type="nucleotide sequence ID" value="NZ_CP113517.1"/>
</dbReference>
<keyword evidence="3 5" id="KW-0235">DNA replication</keyword>
<dbReference type="SUPFAM" id="SSF56672">
    <property type="entry name" value="DNA/RNA polymerases"/>
    <property type="match status" value="1"/>
</dbReference>
<evidence type="ECO:0000256" key="5">
    <source>
        <dbReference type="HAMAP-Rule" id="MF_01113"/>
    </source>
</evidence>
<dbReference type="HAMAP" id="MF_01113">
    <property type="entry name" value="DNApol_IV"/>
    <property type="match status" value="1"/>
</dbReference>
<reference evidence="7" key="1">
    <citation type="submission" date="2022-11" db="EMBL/GenBank/DDBJ databases">
        <title>Methylomonas rapida sp. nov., Carotenoid-Producing Obligate Methanotrophs with High Growth Characteristics and Biotechnological Potential.</title>
        <authorList>
            <person name="Tikhonova E.N."/>
            <person name="Suleimanov R.Z."/>
            <person name="Miroshnikov K."/>
            <person name="Oshkin I.Y."/>
            <person name="Belova S.E."/>
            <person name="Danilova O.V."/>
            <person name="Ashikhmin A."/>
            <person name="Konopkin A."/>
            <person name="But S.Y."/>
            <person name="Khmelenina V.N."/>
            <person name="Kuznetsov N."/>
            <person name="Pimenov N.V."/>
            <person name="Dedysh S.N."/>
        </authorList>
    </citation>
    <scope>NUCLEOTIDE SEQUENCE</scope>
    <source>
        <strain evidence="7">MP1</strain>
    </source>
</reference>